<gene>
    <name evidence="1" type="ORF">UFOVP735_28</name>
</gene>
<evidence type="ECO:0000313" key="1">
    <source>
        <dbReference type="EMBL" id="CAB5224092.1"/>
    </source>
</evidence>
<organism evidence="1">
    <name type="scientific">uncultured Caudovirales phage</name>
    <dbReference type="NCBI Taxonomy" id="2100421"/>
    <lineage>
        <taxon>Viruses</taxon>
        <taxon>Duplodnaviria</taxon>
        <taxon>Heunggongvirae</taxon>
        <taxon>Uroviricota</taxon>
        <taxon>Caudoviricetes</taxon>
        <taxon>Peduoviridae</taxon>
        <taxon>Maltschvirus</taxon>
        <taxon>Maltschvirus maltsch</taxon>
    </lineage>
</organism>
<sequence length="864" mass="87114">MADRYWVGGSGTWDTTSTARWSATSGGAAGASAPTSADDVFFDANSGAPLTINSGTAATQNCRNLSISVSGVTHAGTGGTFSIAGSMTLHSGTTWTRAGGINFTSTASGNTITTNGVSLASAVTFNGVGGVWDLGSAFTATNNAVTVTNGTFNTAGFALTAPALVSNNSNIRAINLGASTVNLSLSTPIDFSVSTNLTFNAGTSQINLTANNASLVVSNQTFYNVSFTASTTEIRLISNSHTFNNLTIVASATGLANLAISASQTINGTLTCAGSSATARGFLYSATVGTARTLTVATLSANDCDFRDITIAGAAAGTAPTRAGNCGNNSGITFPAAKTVYRVGTDTTWAGVSSWATSSGGAGANTNFPLPQDTAVIDNNTALTGTLNLAAYNISALDASTRTTGITLSHAVNVVRYGSYALGSGVTVSGTTAQVFGGRGTTDFTSAGKTITFPITVSAPGGTFRLLDATTLSNTFTLTQGTLNLNNLTLTSTTFASSNSNTRTLAFGTGNITVTGTSLVWSTLNVTGLTVTGTPVVNVTNATATATTVDVSSLTSEADTISFNITSGTYTLTLGGNVRNLNFTGFAGSLANQTRSILGNLTLSTGMTLLSGNNITSFVSTSATPRTITTNGKTIDFPLYFGGPGGTQRLLDALTMGSTRTLTHGFGTIDLNGFTLTAGFEYITGTGTKNLTFNGGTLTCGGIGGFNNAAPTGFTTTAGTGTGTINMVDFGGDATFEGGGATYNCTLNYSSGGDLYITGSNTFTTISNTTPGATFLFESGSTTTLTNWNINGAVGNLTYIVSNASGSHTLSKASGVVSANYLYIADSNATGGAQWVASNSTDGGNNSGWTFGAGIGNFFMLLLR</sequence>
<protein>
    <submittedName>
        <fullName evidence="1">Uncharacterized protein</fullName>
    </submittedName>
</protein>
<accession>A0A6J7X9P4</accession>
<name>A0A6J7X9P4_9CAUD</name>
<reference evidence="1" key="1">
    <citation type="submission" date="2020-05" db="EMBL/GenBank/DDBJ databases">
        <authorList>
            <person name="Chiriac C."/>
            <person name="Salcher M."/>
            <person name="Ghai R."/>
            <person name="Kavagutti S V."/>
        </authorList>
    </citation>
    <scope>NUCLEOTIDE SEQUENCE</scope>
</reference>
<proteinExistence type="predicted"/>
<dbReference type="EMBL" id="LR798334">
    <property type="protein sequence ID" value="CAB5224092.1"/>
    <property type="molecule type" value="Genomic_DNA"/>
</dbReference>